<protein>
    <submittedName>
        <fullName evidence="2">Uncharacterized protein</fullName>
    </submittedName>
</protein>
<keyword evidence="1" id="KW-0812">Transmembrane</keyword>
<name>A0A367RN95_NOSPU</name>
<keyword evidence="1" id="KW-1133">Transmembrane helix</keyword>
<evidence type="ECO:0000313" key="3">
    <source>
        <dbReference type="Proteomes" id="UP000252085"/>
    </source>
</evidence>
<organism evidence="2 3">
    <name type="scientific">Nostoc punctiforme NIES-2108</name>
    <dbReference type="NCBI Taxonomy" id="1356359"/>
    <lineage>
        <taxon>Bacteria</taxon>
        <taxon>Bacillati</taxon>
        <taxon>Cyanobacteriota</taxon>
        <taxon>Cyanophyceae</taxon>
        <taxon>Nostocales</taxon>
        <taxon>Nostocaceae</taxon>
        <taxon>Nostoc</taxon>
    </lineage>
</organism>
<gene>
    <name evidence="2" type="ORF">A6769_13725</name>
</gene>
<feature type="transmembrane region" description="Helical" evidence="1">
    <location>
        <begin position="25"/>
        <end position="45"/>
    </location>
</feature>
<evidence type="ECO:0000256" key="1">
    <source>
        <dbReference type="SAM" id="Phobius"/>
    </source>
</evidence>
<sequence length="111" mass="12949">MPNLIDKIGDWNPQLLRELKGRLKFFNVAIAVATSLLLQLVVFLYQLREFPDDKYSLVGTYCRLRKVYETQQNQVFQQFIQPPITDINDFLSKNFCPQNLLIQSIVKILTG</sequence>
<evidence type="ECO:0000313" key="2">
    <source>
        <dbReference type="EMBL" id="RCJ37153.1"/>
    </source>
</evidence>
<dbReference type="AlphaFoldDB" id="A0A367RN95"/>
<reference evidence="2 3" key="1">
    <citation type="submission" date="2016-04" db="EMBL/GenBank/DDBJ databases">
        <authorList>
            <person name="Evans L.H."/>
            <person name="Alamgir A."/>
            <person name="Owens N."/>
            <person name="Weber N.D."/>
            <person name="Virtaneva K."/>
            <person name="Barbian K."/>
            <person name="Babar A."/>
            <person name="Rosenke K."/>
        </authorList>
    </citation>
    <scope>NUCLEOTIDE SEQUENCE [LARGE SCALE GENOMIC DNA]</scope>
    <source>
        <strain evidence="2">NIES-2108</strain>
    </source>
</reference>
<dbReference type="Proteomes" id="UP000252085">
    <property type="component" value="Unassembled WGS sequence"/>
</dbReference>
<proteinExistence type="predicted"/>
<keyword evidence="1" id="KW-0472">Membrane</keyword>
<comment type="caution">
    <text evidence="2">The sequence shown here is derived from an EMBL/GenBank/DDBJ whole genome shotgun (WGS) entry which is preliminary data.</text>
</comment>
<accession>A0A367RN95</accession>
<dbReference type="EMBL" id="LXQE01000146">
    <property type="protein sequence ID" value="RCJ37153.1"/>
    <property type="molecule type" value="Genomic_DNA"/>
</dbReference>